<sequence length="279" mass="31511">MGRWASLMQRWGIAMLLGMTAVVQAQPSVLWLSSKFPPCHMPGAPDKQGYCDKAQALIQQRLPEYTHRQQYASLQRIQQLMKTDEQFCTLTLLHSPERANYMHFSRPILGIIANGFIARADDPRLPGIMLDEQRVSLSDALQQNWLIGVNKKRVYGAHIDGLLAANSDGVVGIDGERQSIPLLLAKRFDGTIGSAAELGWHMHNNGQSQRLRFFLIDQSAALLHPAVSCRNSVLGREIIQRLNERITAQDQAAFVRFYVDWLPAQWQQHYDTLVSEGPR</sequence>
<evidence type="ECO:0000313" key="1">
    <source>
        <dbReference type="EMBL" id="MCC2616566.1"/>
    </source>
</evidence>
<protein>
    <recommendedName>
        <fullName evidence="3">Solute-binding protein family 3/N-terminal domain-containing protein</fullName>
    </recommendedName>
</protein>
<dbReference type="RefSeq" id="WP_229160024.1">
    <property type="nucleotide sequence ID" value="NZ_JAJEWP010000002.1"/>
</dbReference>
<evidence type="ECO:0000313" key="2">
    <source>
        <dbReference type="Proteomes" id="UP001520878"/>
    </source>
</evidence>
<organism evidence="1 2">
    <name type="scientific">Fluctibacter halophilus</name>
    <dbReference type="NCBI Taxonomy" id="226011"/>
    <lineage>
        <taxon>Bacteria</taxon>
        <taxon>Pseudomonadati</taxon>
        <taxon>Pseudomonadota</taxon>
        <taxon>Gammaproteobacteria</taxon>
        <taxon>Alteromonadales</taxon>
        <taxon>Alteromonadaceae</taxon>
        <taxon>Fluctibacter</taxon>
    </lineage>
</organism>
<proteinExistence type="predicted"/>
<comment type="caution">
    <text evidence="1">The sequence shown here is derived from an EMBL/GenBank/DDBJ whole genome shotgun (WGS) entry which is preliminary data.</text>
</comment>
<reference evidence="1 2" key="1">
    <citation type="submission" date="2021-10" db="EMBL/GenBank/DDBJ databases">
        <title>Draft genome of Aestuariibacter halophilus JC2043.</title>
        <authorList>
            <person name="Emsley S.A."/>
            <person name="Pfannmuller K.M."/>
            <person name="Ushijima B."/>
            <person name="Saw J.H."/>
            <person name="Videau P."/>
        </authorList>
    </citation>
    <scope>NUCLEOTIDE SEQUENCE [LARGE SCALE GENOMIC DNA]</scope>
    <source>
        <strain evidence="1 2">JC2043</strain>
    </source>
</reference>
<evidence type="ECO:0008006" key="3">
    <source>
        <dbReference type="Google" id="ProtNLM"/>
    </source>
</evidence>
<gene>
    <name evidence="1" type="ORF">LJ739_09965</name>
</gene>
<keyword evidence="2" id="KW-1185">Reference proteome</keyword>
<dbReference type="SUPFAM" id="SSF53850">
    <property type="entry name" value="Periplasmic binding protein-like II"/>
    <property type="match status" value="1"/>
</dbReference>
<dbReference type="Proteomes" id="UP001520878">
    <property type="component" value="Unassembled WGS sequence"/>
</dbReference>
<dbReference type="EMBL" id="JAJEWP010000002">
    <property type="protein sequence ID" value="MCC2616566.1"/>
    <property type="molecule type" value="Genomic_DNA"/>
</dbReference>
<name>A0ABS8G8Z4_9ALTE</name>
<accession>A0ABS8G8Z4</accession>